<dbReference type="PANTHER" id="PTHR12482">
    <property type="entry name" value="LIPASE ROG1-RELATED-RELATED"/>
    <property type="match status" value="1"/>
</dbReference>
<accession>A0ABN7T3M8</accession>
<protein>
    <submittedName>
        <fullName evidence="2">Oidioi.mRNA.OKI2018_I69.chr2.g6495.t2.cds</fullName>
    </submittedName>
</protein>
<dbReference type="SUPFAM" id="SSF53474">
    <property type="entry name" value="alpha/beta-Hydrolases"/>
    <property type="match status" value="1"/>
</dbReference>
<dbReference type="InterPro" id="IPR029058">
    <property type="entry name" value="AB_hydrolase_fold"/>
</dbReference>
<reference evidence="2 3" key="1">
    <citation type="submission" date="2021-04" db="EMBL/GenBank/DDBJ databases">
        <authorList>
            <person name="Bliznina A."/>
        </authorList>
    </citation>
    <scope>NUCLEOTIDE SEQUENCE [LARGE SCALE GENOMIC DNA]</scope>
</reference>
<evidence type="ECO:0000259" key="1">
    <source>
        <dbReference type="Pfam" id="PF05057"/>
    </source>
</evidence>
<dbReference type="Pfam" id="PF05057">
    <property type="entry name" value="DUF676"/>
    <property type="match status" value="1"/>
</dbReference>
<gene>
    <name evidence="2" type="ORF">OKIOD_LOCUS15260</name>
</gene>
<dbReference type="PANTHER" id="PTHR12482:SF5">
    <property type="entry name" value="DUF676 DOMAIN-CONTAINING PROTEIN"/>
    <property type="match status" value="1"/>
</dbReference>
<dbReference type="Gene3D" id="3.40.50.1820">
    <property type="entry name" value="alpha/beta hydrolase"/>
    <property type="match status" value="1"/>
</dbReference>
<keyword evidence="3" id="KW-1185">Reference proteome</keyword>
<dbReference type="InterPro" id="IPR007751">
    <property type="entry name" value="DUF676_lipase-like"/>
</dbReference>
<sequence>MPFRQTSNLPIKPVKRSEGELTAILQFIREKEEFGQWRKVELEKIVNECREKWKERDLPGECEFEFQEFFLHGKATQMVRCSQEQCRDREAVLDLRGNGSWYDLRPISRHLRTCQVNSFNHQLQVTFEVAFNLDTVYNLDLFQKGWYKIKIIPINEKCVECMRHPSGAQEKNAEFSPCYIRYRREERKIAENWLFRIHRLVSSKPILGDNPLEIEAEFSIELWFGEDDGEEEAVSTRRLNLVLKPTLHDVCNVTFDYGFMLSTRLAVHGAITIINQPYSRELIVDEEPNRLEKALLNRAEIENSEMNEEQLFSFICSGQLRIIRQLHRTIKALKEATRLAQRVSDKNPPKIESEEEILADDKKYLDNVVDKTAKLPKKPNENASLQEKKAYSDQQEKIRADIINQIQVNLAKSSSKVMNVWKDFLDVYLKDRSWKRELSVKNRGLRMERYLGGALSFMNIVKLSKNKHTLEYYDQLRDKMLASTFWAHLPRPPVLVQETDGFNSDLPIIIRDCYEKDPSVGTTPVSMEDLVINDVFDHSKVNYDVVDKFISSRRNPNDVEFEKEELRIAHLSTFEPRNHSFIAQRQKNIRDINVQGEFIRPVSNVLAAKESHLIIMLHGLEGNSNDLRLWKTSIEQLYPLAHFEYLLCQSNHNLTQETFEEQGKRITEEVSEFLLAKEVLPQKISWVGHSMGALLVRIAANSAKLEPFQPLFEDFVSLCGPHTGLYYMDSAVVGAGLWLYEKWKKAASLKQLALRDASQVSETSIFKMASNCPLSVFKRVLLVSAAGDRYVSPHSARIDTPKSAFLDKVAGPSNILLTETLQKKLEVNKTIVERYHVFHQNLPQDTATKVIGRAAHIAVLDSQVFISAFLVASRAFNSGHGKNAL</sequence>
<dbReference type="Proteomes" id="UP001158576">
    <property type="component" value="Chromosome 2"/>
</dbReference>
<organism evidence="2 3">
    <name type="scientific">Oikopleura dioica</name>
    <name type="common">Tunicate</name>
    <dbReference type="NCBI Taxonomy" id="34765"/>
    <lineage>
        <taxon>Eukaryota</taxon>
        <taxon>Metazoa</taxon>
        <taxon>Chordata</taxon>
        <taxon>Tunicata</taxon>
        <taxon>Appendicularia</taxon>
        <taxon>Copelata</taxon>
        <taxon>Oikopleuridae</taxon>
        <taxon>Oikopleura</taxon>
    </lineage>
</organism>
<feature type="domain" description="DUF676" evidence="1">
    <location>
        <begin position="609"/>
        <end position="795"/>
    </location>
</feature>
<evidence type="ECO:0000313" key="3">
    <source>
        <dbReference type="Proteomes" id="UP001158576"/>
    </source>
</evidence>
<name>A0ABN7T3M8_OIKDI</name>
<dbReference type="EMBL" id="OU015567">
    <property type="protein sequence ID" value="CAG5112260.1"/>
    <property type="molecule type" value="Genomic_DNA"/>
</dbReference>
<evidence type="ECO:0000313" key="2">
    <source>
        <dbReference type="EMBL" id="CAG5112260.1"/>
    </source>
</evidence>
<dbReference type="InterPro" id="IPR044294">
    <property type="entry name" value="Lipase-like"/>
</dbReference>
<proteinExistence type="predicted"/>